<dbReference type="EMBL" id="BARV01006783">
    <property type="protein sequence ID" value="GAI16883.1"/>
    <property type="molecule type" value="Genomic_DNA"/>
</dbReference>
<feature type="non-terminal residue" evidence="1">
    <location>
        <position position="85"/>
    </location>
</feature>
<evidence type="ECO:0000313" key="1">
    <source>
        <dbReference type="EMBL" id="GAI16883.1"/>
    </source>
</evidence>
<comment type="caution">
    <text evidence="1">The sequence shown here is derived from an EMBL/GenBank/DDBJ whole genome shotgun (WGS) entry which is preliminary data.</text>
</comment>
<reference evidence="1" key="1">
    <citation type="journal article" date="2014" name="Front. Microbiol.">
        <title>High frequency of phylogenetically diverse reductive dehalogenase-homologous genes in deep subseafloor sedimentary metagenomes.</title>
        <authorList>
            <person name="Kawai M."/>
            <person name="Futagami T."/>
            <person name="Toyoda A."/>
            <person name="Takaki Y."/>
            <person name="Nishi S."/>
            <person name="Hori S."/>
            <person name="Arai W."/>
            <person name="Tsubouchi T."/>
            <person name="Morono Y."/>
            <person name="Uchiyama I."/>
            <person name="Ito T."/>
            <person name="Fujiyama A."/>
            <person name="Inagaki F."/>
            <person name="Takami H."/>
        </authorList>
    </citation>
    <scope>NUCLEOTIDE SEQUENCE</scope>
    <source>
        <strain evidence="1">Expedition CK06-06</strain>
    </source>
</reference>
<dbReference type="AlphaFoldDB" id="X1LCP2"/>
<proteinExistence type="predicted"/>
<sequence>MGSLQEYMEMRNGSGDYFSVLFTKDGAIINGQAHESEMCNWKTVEIKPKNFTQRLFGKKETELKQAIWKGVIEDIPQEFNHFIFG</sequence>
<protein>
    <submittedName>
        <fullName evidence="1">Uncharacterized protein</fullName>
    </submittedName>
</protein>
<organism evidence="1">
    <name type="scientific">marine sediment metagenome</name>
    <dbReference type="NCBI Taxonomy" id="412755"/>
    <lineage>
        <taxon>unclassified sequences</taxon>
        <taxon>metagenomes</taxon>
        <taxon>ecological metagenomes</taxon>
    </lineage>
</organism>
<name>X1LCP2_9ZZZZ</name>
<gene>
    <name evidence="1" type="ORF">S06H3_13892</name>
</gene>
<accession>X1LCP2</accession>